<dbReference type="SUPFAM" id="SSF53474">
    <property type="entry name" value="alpha/beta-Hydrolases"/>
    <property type="match status" value="1"/>
</dbReference>
<dbReference type="Gene3D" id="3.40.50.1820">
    <property type="entry name" value="alpha/beta hydrolase"/>
    <property type="match status" value="1"/>
</dbReference>
<keyword evidence="1 3" id="KW-0378">Hydrolase</keyword>
<dbReference type="InterPro" id="IPR049492">
    <property type="entry name" value="BD-FAE-like_dom"/>
</dbReference>
<accession>A0A6C0U195</accession>
<dbReference type="AlphaFoldDB" id="A0A6C0U195"/>
<dbReference type="GO" id="GO:0016787">
    <property type="term" value="F:hydrolase activity"/>
    <property type="evidence" value="ECO:0007669"/>
    <property type="project" value="UniProtKB-KW"/>
</dbReference>
<gene>
    <name evidence="3" type="ORF">G3T16_10525</name>
</gene>
<dbReference type="Pfam" id="PF20434">
    <property type="entry name" value="BD-FAE"/>
    <property type="match status" value="1"/>
</dbReference>
<name>A0A6C0U195_9GAMM</name>
<keyword evidence="4" id="KW-1185">Reference proteome</keyword>
<dbReference type="InterPro" id="IPR050300">
    <property type="entry name" value="GDXG_lipolytic_enzyme"/>
</dbReference>
<dbReference type="RefSeq" id="WP_163495210.1">
    <property type="nucleotide sequence ID" value="NZ_CP048711.1"/>
</dbReference>
<proteinExistence type="predicted"/>
<evidence type="ECO:0000313" key="4">
    <source>
        <dbReference type="Proteomes" id="UP000477680"/>
    </source>
</evidence>
<dbReference type="KEGG" id="kim:G3T16_10525"/>
<dbReference type="Proteomes" id="UP000477680">
    <property type="component" value="Chromosome"/>
</dbReference>
<reference evidence="3 4" key="1">
    <citation type="submission" date="2020-02" db="EMBL/GenBank/DDBJ databases">
        <title>Genome sequencing for Kineobactrum sp. M2.</title>
        <authorList>
            <person name="Park S.-J."/>
        </authorList>
    </citation>
    <scope>NUCLEOTIDE SEQUENCE [LARGE SCALE GENOMIC DNA]</scope>
    <source>
        <strain evidence="3 4">M2</strain>
    </source>
</reference>
<evidence type="ECO:0000256" key="1">
    <source>
        <dbReference type="ARBA" id="ARBA00022801"/>
    </source>
</evidence>
<organism evidence="3 4">
    <name type="scientific">Kineobactrum salinum</name>
    <dbReference type="NCBI Taxonomy" id="2708301"/>
    <lineage>
        <taxon>Bacteria</taxon>
        <taxon>Pseudomonadati</taxon>
        <taxon>Pseudomonadota</taxon>
        <taxon>Gammaproteobacteria</taxon>
        <taxon>Cellvibrionales</taxon>
        <taxon>Halieaceae</taxon>
        <taxon>Kineobactrum</taxon>
    </lineage>
</organism>
<evidence type="ECO:0000313" key="3">
    <source>
        <dbReference type="EMBL" id="QIB65786.1"/>
    </source>
</evidence>
<feature type="domain" description="BD-FAE-like" evidence="2">
    <location>
        <begin position="2"/>
        <end position="183"/>
    </location>
</feature>
<dbReference type="PANTHER" id="PTHR48081">
    <property type="entry name" value="AB HYDROLASE SUPERFAMILY PROTEIN C4A8.06C"/>
    <property type="match status" value="1"/>
</dbReference>
<evidence type="ECO:0000259" key="2">
    <source>
        <dbReference type="Pfam" id="PF20434"/>
    </source>
</evidence>
<dbReference type="EMBL" id="CP048711">
    <property type="protein sequence ID" value="QIB65786.1"/>
    <property type="molecule type" value="Genomic_DNA"/>
</dbReference>
<protein>
    <submittedName>
        <fullName evidence="3">Alpha/beta hydrolase</fullName>
    </submittedName>
</protein>
<sequence>MLMVHGGGWERRHRDDMDRLARYYTGEGYVVMNISYRFAPNAIYPAQVHDLQQAMHWLYRQAGRLQLDQDRIAAFGYSAGAHLVSLMALAAGTGEALDQPWGGIETRPAAVIAGGAPMDLRKYSGGELVPQFLGGSIEEIPETFAAASPVTLVHGQAPPFFLFHGSRDKLVTIDHAEDFATALRARDVPVELATQAARGHILTFLTVGTALPDADRFLTRHLTPSAGTSPAL</sequence>
<dbReference type="InterPro" id="IPR029058">
    <property type="entry name" value="AB_hydrolase_fold"/>
</dbReference>